<protein>
    <submittedName>
        <fullName evidence="2">Formate C-acetyltransferase/glycerol dehydratase family glycyl radical enzyme</fullName>
    </submittedName>
</protein>
<evidence type="ECO:0000259" key="1">
    <source>
        <dbReference type="PROSITE" id="PS51554"/>
    </source>
</evidence>
<dbReference type="PANTHER" id="PTHR43641">
    <property type="entry name" value="FORMATE ACETYLTRANSFERASE 3-RELATED"/>
    <property type="match status" value="1"/>
</dbReference>
<comment type="caution">
    <text evidence="2">The sequence shown here is derived from an EMBL/GenBank/DDBJ whole genome shotgun (WGS) entry which is preliminary data.</text>
</comment>
<evidence type="ECO:0000313" key="3">
    <source>
        <dbReference type="Proteomes" id="UP001289066"/>
    </source>
</evidence>
<dbReference type="Proteomes" id="UP001289066">
    <property type="component" value="Unassembled WGS sequence"/>
</dbReference>
<sequence length="142" mass="16206">LVKLKENYLKQVPTITTHRARAITKIAKENPGMPKILLRAKCFKYCCETAPLVIQDNELIVGAPCGAPRAGAFSPDIAWRWMVDEIDTIGNRAQDPFYISEEDKKIMKEELFPYWAGKSVDEYCEDQYREAGVWELSGESFV</sequence>
<evidence type="ECO:0000313" key="2">
    <source>
        <dbReference type="EMBL" id="MDZ5035098.1"/>
    </source>
</evidence>
<organism evidence="2 3">
    <name type="scientific">Clostridium perfringens</name>
    <dbReference type="NCBI Taxonomy" id="1502"/>
    <lineage>
        <taxon>Bacteria</taxon>
        <taxon>Bacillati</taxon>
        <taxon>Bacillota</taxon>
        <taxon>Clostridia</taxon>
        <taxon>Eubacteriales</taxon>
        <taxon>Clostridiaceae</taxon>
        <taxon>Clostridium</taxon>
    </lineage>
</organism>
<dbReference type="Gene3D" id="3.20.70.20">
    <property type="match status" value="1"/>
</dbReference>
<dbReference type="RefSeq" id="WP_322413443.1">
    <property type="nucleotide sequence ID" value="NZ_WNVG01001257.1"/>
</dbReference>
<dbReference type="AlphaFoldDB" id="A0AAW9IY66"/>
<dbReference type="GO" id="GO:0005829">
    <property type="term" value="C:cytosol"/>
    <property type="evidence" value="ECO:0007669"/>
    <property type="project" value="TreeGrafter"/>
</dbReference>
<dbReference type="InterPro" id="IPR051215">
    <property type="entry name" value="GRE"/>
</dbReference>
<proteinExistence type="predicted"/>
<dbReference type="EMBL" id="WNVG01001257">
    <property type="protein sequence ID" value="MDZ5035098.1"/>
    <property type="molecule type" value="Genomic_DNA"/>
</dbReference>
<feature type="non-terminal residue" evidence="2">
    <location>
        <position position="1"/>
    </location>
</feature>
<dbReference type="InterPro" id="IPR004184">
    <property type="entry name" value="PFL_dom"/>
</dbReference>
<gene>
    <name evidence="2" type="ORF">GNF81_20645</name>
</gene>
<accession>A0AAW9IY66</accession>
<dbReference type="SUPFAM" id="SSF51998">
    <property type="entry name" value="PFL-like glycyl radical enzymes"/>
    <property type="match status" value="1"/>
</dbReference>
<reference evidence="2" key="1">
    <citation type="submission" date="2019-11" db="EMBL/GenBank/DDBJ databases">
        <title>Characterization of Clostridium perfringens isolates from swine manure treated agricultural soils.</title>
        <authorList>
            <person name="Wushke S.T."/>
        </authorList>
    </citation>
    <scope>NUCLEOTIDE SEQUENCE</scope>
    <source>
        <strain evidence="2">X15</strain>
    </source>
</reference>
<feature type="domain" description="PFL" evidence="1">
    <location>
        <begin position="1"/>
        <end position="142"/>
    </location>
</feature>
<name>A0AAW9IY66_CLOPF</name>
<feature type="non-terminal residue" evidence="2">
    <location>
        <position position="142"/>
    </location>
</feature>
<dbReference type="Pfam" id="PF02901">
    <property type="entry name" value="PFL-like"/>
    <property type="match status" value="1"/>
</dbReference>
<dbReference type="GO" id="GO:0003824">
    <property type="term" value="F:catalytic activity"/>
    <property type="evidence" value="ECO:0007669"/>
    <property type="project" value="InterPro"/>
</dbReference>
<dbReference type="PROSITE" id="PS51554">
    <property type="entry name" value="PFL"/>
    <property type="match status" value="1"/>
</dbReference>
<dbReference type="PANTHER" id="PTHR43641:SF2">
    <property type="entry name" value="DEHYDRATASE YBIW-RELATED"/>
    <property type="match status" value="1"/>
</dbReference>